<dbReference type="EMBL" id="BTSY01000004">
    <property type="protein sequence ID" value="GMT24752.1"/>
    <property type="molecule type" value="Genomic_DNA"/>
</dbReference>
<reference evidence="1" key="1">
    <citation type="submission" date="2023-10" db="EMBL/GenBank/DDBJ databases">
        <title>Genome assembly of Pristionchus species.</title>
        <authorList>
            <person name="Yoshida K."/>
            <person name="Sommer R.J."/>
        </authorList>
    </citation>
    <scope>NUCLEOTIDE SEQUENCE</scope>
    <source>
        <strain evidence="1">RS5133</strain>
    </source>
</reference>
<feature type="non-terminal residue" evidence="1">
    <location>
        <position position="1"/>
    </location>
</feature>
<evidence type="ECO:0000313" key="2">
    <source>
        <dbReference type="Proteomes" id="UP001432322"/>
    </source>
</evidence>
<protein>
    <submittedName>
        <fullName evidence="1">Uncharacterized protein</fullName>
    </submittedName>
</protein>
<gene>
    <name evidence="1" type="ORF">PFISCL1PPCAC_16049</name>
</gene>
<accession>A0AAV5W1A8</accession>
<sequence length="105" mass="11156">GRHVNLCCSRLAYASKLLSQLTQVKSRNDLIIPDTMLILFLLGGGPEGDRTTTGGITEDESRDFGGFISTSGSSIDRLLDVEGPCFNFIAISDSSSGSPLGIVKF</sequence>
<dbReference type="AlphaFoldDB" id="A0AAV5W1A8"/>
<evidence type="ECO:0000313" key="1">
    <source>
        <dbReference type="EMBL" id="GMT24752.1"/>
    </source>
</evidence>
<organism evidence="1 2">
    <name type="scientific">Pristionchus fissidentatus</name>
    <dbReference type="NCBI Taxonomy" id="1538716"/>
    <lineage>
        <taxon>Eukaryota</taxon>
        <taxon>Metazoa</taxon>
        <taxon>Ecdysozoa</taxon>
        <taxon>Nematoda</taxon>
        <taxon>Chromadorea</taxon>
        <taxon>Rhabditida</taxon>
        <taxon>Rhabditina</taxon>
        <taxon>Diplogasteromorpha</taxon>
        <taxon>Diplogasteroidea</taxon>
        <taxon>Neodiplogasteridae</taxon>
        <taxon>Pristionchus</taxon>
    </lineage>
</organism>
<keyword evidence="2" id="KW-1185">Reference proteome</keyword>
<dbReference type="Proteomes" id="UP001432322">
    <property type="component" value="Unassembled WGS sequence"/>
</dbReference>
<comment type="caution">
    <text evidence="1">The sequence shown here is derived from an EMBL/GenBank/DDBJ whole genome shotgun (WGS) entry which is preliminary data.</text>
</comment>
<proteinExistence type="predicted"/>
<name>A0AAV5W1A8_9BILA</name>